<gene>
    <name evidence="2" type="ORF">G6321_00039375</name>
    <name evidence="1" type="ORF">G6321_28970</name>
</gene>
<evidence type="ECO:0000313" key="1">
    <source>
        <dbReference type="EMBL" id="NYY92272.1"/>
    </source>
</evidence>
<evidence type="ECO:0000313" key="3">
    <source>
        <dbReference type="Proteomes" id="UP000564836"/>
    </source>
</evidence>
<accession>A0A7Z0QGI8</accession>
<name>A0A7Z0QGI8_9BRAD</name>
<dbReference type="EMBL" id="CP088280">
    <property type="protein sequence ID" value="UGX91754.1"/>
    <property type="molecule type" value="Genomic_DNA"/>
</dbReference>
<reference evidence="2 3" key="1">
    <citation type="journal article" date="2017" name="Syst. Appl. Microbiol.">
        <title>Soybeans inoculated with root zone soils of Canadian native legumes harbour diverse and novel Bradyrhizobium spp. that possess agricultural potential.</title>
        <authorList>
            <person name="Bromfield E.S.P."/>
            <person name="Cloutier S."/>
            <person name="Tambong J.T."/>
            <person name="Tran Thi T.V."/>
        </authorList>
    </citation>
    <scope>NUCLEOTIDE SEQUENCE [LARGE SCALE GENOMIC DNA]</scope>
    <source>
        <strain evidence="2 3">323S2</strain>
    </source>
</reference>
<dbReference type="RefSeq" id="WP_166350382.1">
    <property type="nucleotide sequence ID" value="NZ_CP088280.1"/>
</dbReference>
<dbReference type="Proteomes" id="UP000564836">
    <property type="component" value="Chromosome"/>
</dbReference>
<organism evidence="1">
    <name type="scientific">Bradyrhizobium barranii subsp. barranii</name>
    <dbReference type="NCBI Taxonomy" id="2823807"/>
    <lineage>
        <taxon>Bacteria</taxon>
        <taxon>Pseudomonadati</taxon>
        <taxon>Pseudomonadota</taxon>
        <taxon>Alphaproteobacteria</taxon>
        <taxon>Hyphomicrobiales</taxon>
        <taxon>Nitrobacteraceae</taxon>
        <taxon>Bradyrhizobium</taxon>
        <taxon>Bradyrhizobium barranii</taxon>
    </lineage>
</organism>
<reference evidence="2 3" key="3">
    <citation type="journal article" date="2022" name="Int. J. Syst. Evol. Microbiol.">
        <title>Strains of Bradyrhizobium barranii sp. nov. associated with legumes native to Canada are symbionts of soybeans and belong to different subspecies (subsp. barranii subsp. nov. and subsp. apii subsp. nov.) and symbiovars (sv. glycinearum and sv. septentrionale).</title>
        <authorList>
            <person name="Bromfield E.S.P."/>
            <person name="Cloutier S."/>
            <person name="Wasai-Hara S."/>
            <person name="Minamisawa K."/>
        </authorList>
    </citation>
    <scope>NUCLEOTIDE SEQUENCE [LARGE SCALE GENOMIC DNA]</scope>
    <source>
        <strain evidence="2 3">323S2</strain>
    </source>
</reference>
<proteinExistence type="predicted"/>
<protein>
    <submittedName>
        <fullName evidence="1">Uncharacterized protein</fullName>
    </submittedName>
</protein>
<dbReference type="EMBL" id="JACBFH010000001">
    <property type="protein sequence ID" value="NYY92272.1"/>
    <property type="molecule type" value="Genomic_DNA"/>
</dbReference>
<reference evidence="1" key="2">
    <citation type="submission" date="2020-06" db="EMBL/GenBank/DDBJ databases">
        <title>Whole Genome Sequence of Bradyrhizobium sp. Strain 323S2.</title>
        <authorList>
            <person name="Bromfield E.S.P."/>
        </authorList>
    </citation>
    <scope>NUCLEOTIDE SEQUENCE [LARGE SCALE GENOMIC DNA]</scope>
    <source>
        <strain evidence="1">323S2</strain>
    </source>
</reference>
<evidence type="ECO:0000313" key="2">
    <source>
        <dbReference type="EMBL" id="UGX91754.1"/>
    </source>
</evidence>
<dbReference type="AlphaFoldDB" id="A0A7Z0QGI8"/>
<sequence>MARYLRAKVWTGEQALTWARLNGNPQQAVETAVAMLRMSTADARPELWAEALELGGSIGDADNKVLGIAAFAGDLPPYLQMRALELIKAEKHEGSRRGGLAAFIGKPGISPRILEEALEVARNFERDDLRSEALAAIGSVLNEPEQTRAFQSAIDLLHQGLQKPVWQDLWRQPRFIRWLPLSMISDLIADPRFEQVRDSSTLEYVERKTKSDPLEAFARLKDAGSYIPDDLLERLAEALAGAQRFDDALFCLKSSANLVVEQKARAIGRFLPVCPPHLQDEAIGLLKDVRPEDRVACLRELARAPSVSKNLVRQVADASLTEHNENEVRVAMARFLAPEEREALVHVLASDKRWSSRPFADLAPHLPIEMVRFGLDAANAAASRDGYIALLVRLADLGHQQEAINRAGAATSSYYQKELFEVLAANVSEDAIGAIATSIRPNDISERLDLAKIALLPSLPDSEARQTFGKLHHEFSVLAALVDQVSSAELVHVYPLILEEMRKNMTDTGSIERELPRTVALLSRALKRLPCAPVIQKAVVELSSKQFEPALKLDLLLGLAESCDDAAYVRVALQGALALAKAEADLTAYLNIGMRVAAAHPACLNGILEEIDDPEALAPFLALSSATLDAPTRQRALERVAAIAEPWPRLQALRSLWRYLDEEEQRFVAVRERAKPEWLEDDQLFVWLMTMLSSPTLEDIAGREIARARRFQAMPVREKIATACWIADITAGYREYFDPAFAAITSLEPDEQIVAISRMAPWLTAEQIRSAYETLDMLEGKDLTPTIAELVNRSLHLEDGRLALNGLNRIEDRYTRSGVITEVADLLPVEVLEMIAFSARDDGFMGGLASGTLVELAFRAVGLIRDDLALTFLDIKGNNSSSSDRPIEEVYRRASPSSYSVLLARSRQIWSGERASMLASLLEIAPTGERMSLFREVIENLPDAIVSSRVRILKINAPEFEAFSDDDVVDMWTKTLHRCASKSRQDVLSLSEGFAPILIARFGPSIASELMDAFSVGARGRWP</sequence>